<dbReference type="Pfam" id="PF00581">
    <property type="entry name" value="Rhodanese"/>
    <property type="match status" value="1"/>
</dbReference>
<keyword evidence="2" id="KW-0732">Signal</keyword>
<gene>
    <name evidence="4" type="ORF">HYH03_018199</name>
</gene>
<comment type="caution">
    <text evidence="4">The sequence shown here is derived from an EMBL/GenBank/DDBJ whole genome shotgun (WGS) entry which is preliminary data.</text>
</comment>
<dbReference type="PROSITE" id="PS50206">
    <property type="entry name" value="RHODANESE_3"/>
    <property type="match status" value="1"/>
</dbReference>
<dbReference type="Proteomes" id="UP000612055">
    <property type="component" value="Unassembled WGS sequence"/>
</dbReference>
<feature type="region of interest" description="Disordered" evidence="1">
    <location>
        <begin position="26"/>
        <end position="59"/>
    </location>
</feature>
<name>A0A836BND3_9CHLO</name>
<dbReference type="InterPro" id="IPR001763">
    <property type="entry name" value="Rhodanese-like_dom"/>
</dbReference>
<dbReference type="InterPro" id="IPR036873">
    <property type="entry name" value="Rhodanese-like_dom_sf"/>
</dbReference>
<evidence type="ECO:0000256" key="1">
    <source>
        <dbReference type="SAM" id="MobiDB-lite"/>
    </source>
</evidence>
<dbReference type="Gene3D" id="3.40.250.10">
    <property type="entry name" value="Rhodanese-like domain"/>
    <property type="match status" value="1"/>
</dbReference>
<organism evidence="4 5">
    <name type="scientific">Edaphochlamys debaryana</name>
    <dbReference type="NCBI Taxonomy" id="47281"/>
    <lineage>
        <taxon>Eukaryota</taxon>
        <taxon>Viridiplantae</taxon>
        <taxon>Chlorophyta</taxon>
        <taxon>core chlorophytes</taxon>
        <taxon>Chlorophyceae</taxon>
        <taxon>CS clade</taxon>
        <taxon>Chlamydomonadales</taxon>
        <taxon>Chlamydomonadales incertae sedis</taxon>
        <taxon>Edaphochlamys</taxon>
    </lineage>
</organism>
<dbReference type="EMBL" id="JAEHOE010000197">
    <property type="protein sequence ID" value="KAG2482920.1"/>
    <property type="molecule type" value="Genomic_DNA"/>
</dbReference>
<sequence>MASRSRLSQLLLAALLLLPLASLGPRQADARVSRPPRRPPPPRRSPPPRSFPPPRPPAVPPTVQLLNATAFHALWSKGKGDEKLGNITFLDVRPSVLYPMAHVPGARSVPLATAAQVAAKWASRREGISPDRNLACYCTTTISALLACQEFAKVAAYGYIQIYALDGGFAAWTSQRYPTATGSAPGKQA</sequence>
<dbReference type="OrthoDB" id="531891at2759"/>
<feature type="compositionally biased region" description="Pro residues" evidence="1">
    <location>
        <begin position="42"/>
        <end position="59"/>
    </location>
</feature>
<evidence type="ECO:0000259" key="3">
    <source>
        <dbReference type="PROSITE" id="PS50206"/>
    </source>
</evidence>
<dbReference type="SMART" id="SM00450">
    <property type="entry name" value="RHOD"/>
    <property type="match status" value="1"/>
</dbReference>
<keyword evidence="5" id="KW-1185">Reference proteome</keyword>
<accession>A0A836BND3</accession>
<protein>
    <recommendedName>
        <fullName evidence="3">Rhodanese domain-containing protein</fullName>
    </recommendedName>
</protein>
<feature type="signal peptide" evidence="2">
    <location>
        <begin position="1"/>
        <end position="30"/>
    </location>
</feature>
<dbReference type="SUPFAM" id="SSF52821">
    <property type="entry name" value="Rhodanese/Cell cycle control phosphatase"/>
    <property type="match status" value="1"/>
</dbReference>
<dbReference type="AlphaFoldDB" id="A0A836BND3"/>
<evidence type="ECO:0000256" key="2">
    <source>
        <dbReference type="SAM" id="SignalP"/>
    </source>
</evidence>
<evidence type="ECO:0000313" key="5">
    <source>
        <dbReference type="Proteomes" id="UP000612055"/>
    </source>
</evidence>
<dbReference type="CDD" id="cd00158">
    <property type="entry name" value="RHOD"/>
    <property type="match status" value="1"/>
</dbReference>
<reference evidence="4" key="1">
    <citation type="journal article" date="2020" name="bioRxiv">
        <title>Comparative genomics of Chlamydomonas.</title>
        <authorList>
            <person name="Craig R.J."/>
            <person name="Hasan A.R."/>
            <person name="Ness R.W."/>
            <person name="Keightley P.D."/>
        </authorList>
    </citation>
    <scope>NUCLEOTIDE SEQUENCE</scope>
    <source>
        <strain evidence="4">CCAP 11/70</strain>
    </source>
</reference>
<feature type="chain" id="PRO_5032757203" description="Rhodanese domain-containing protein" evidence="2">
    <location>
        <begin position="31"/>
        <end position="189"/>
    </location>
</feature>
<evidence type="ECO:0000313" key="4">
    <source>
        <dbReference type="EMBL" id="KAG2482920.1"/>
    </source>
</evidence>
<proteinExistence type="predicted"/>
<feature type="domain" description="Rhodanese" evidence="3">
    <location>
        <begin position="83"/>
        <end position="181"/>
    </location>
</feature>